<evidence type="ECO:0000259" key="12">
    <source>
        <dbReference type="Pfam" id="PF04104"/>
    </source>
</evidence>
<dbReference type="EMBL" id="UYYG01001152">
    <property type="protein sequence ID" value="VDN55338.1"/>
    <property type="molecule type" value="Genomic_DNA"/>
</dbReference>
<keyword evidence="8 11" id="KW-0408">Iron</keyword>
<dbReference type="InterPro" id="IPR016558">
    <property type="entry name" value="DNA_primase_lsu_euk"/>
</dbReference>
<dbReference type="WBParaSite" id="DME_0000095101-mRNA-1">
    <property type="protein sequence ID" value="DME_0000095101-mRNA-1"/>
    <property type="gene ID" value="DME_0000095101"/>
</dbReference>
<keyword evidence="7 11" id="KW-0479">Metal-binding</keyword>
<feature type="binding site" evidence="11">
    <location>
        <position position="271"/>
    </location>
    <ligand>
        <name>[4Fe-4S] cluster</name>
        <dbReference type="ChEBI" id="CHEBI:49883"/>
    </ligand>
</feature>
<dbReference type="GO" id="GO:0006270">
    <property type="term" value="P:DNA replication initiation"/>
    <property type="evidence" value="ECO:0007669"/>
    <property type="project" value="TreeGrafter"/>
</dbReference>
<comment type="similarity">
    <text evidence="2">Belongs to the eukaryotic-type primase large subunit family.</text>
</comment>
<gene>
    <name evidence="13" type="ORF">DME_LOCUS5311</name>
</gene>
<keyword evidence="5" id="KW-0639">Primosome</keyword>
<evidence type="ECO:0000313" key="13">
    <source>
        <dbReference type="EMBL" id="VDN55338.1"/>
    </source>
</evidence>
<evidence type="ECO:0000256" key="9">
    <source>
        <dbReference type="ARBA" id="ARBA00023014"/>
    </source>
</evidence>
<evidence type="ECO:0000313" key="16">
    <source>
        <dbReference type="WBParaSite" id="DME_0000095101-mRNA-1"/>
    </source>
</evidence>
<dbReference type="PIRSF" id="PIRSF009449">
    <property type="entry name" value="DNA_primase_large_subunit"/>
    <property type="match status" value="1"/>
</dbReference>
<dbReference type="Gene3D" id="1.20.930.80">
    <property type="match status" value="2"/>
</dbReference>
<dbReference type="Proteomes" id="UP000038040">
    <property type="component" value="Unplaced"/>
</dbReference>
<keyword evidence="6" id="KW-0235">DNA replication</keyword>
<evidence type="ECO:0000256" key="11">
    <source>
        <dbReference type="PIRSR" id="PIRSR009449-1"/>
    </source>
</evidence>
<comment type="cofactor">
    <cofactor evidence="1">
        <name>[4Fe-4S] cluster</name>
        <dbReference type="ChEBI" id="CHEBI:49883"/>
    </cofactor>
</comment>
<feature type="binding site" evidence="11">
    <location>
        <position position="407"/>
    </location>
    <ligand>
        <name>[4Fe-4S] cluster</name>
        <dbReference type="ChEBI" id="CHEBI:49883"/>
    </ligand>
</feature>
<dbReference type="Proteomes" id="UP000274756">
    <property type="component" value="Unassembled WGS sequence"/>
</dbReference>
<evidence type="ECO:0000256" key="6">
    <source>
        <dbReference type="ARBA" id="ARBA00022705"/>
    </source>
</evidence>
<evidence type="ECO:0000256" key="10">
    <source>
        <dbReference type="ARBA" id="ARBA00023125"/>
    </source>
</evidence>
<accession>A0A0N4U2N1</accession>
<dbReference type="OrthoDB" id="421393at2759"/>
<keyword evidence="9 11" id="KW-0411">Iron-sulfur</keyword>
<dbReference type="PANTHER" id="PTHR10537">
    <property type="entry name" value="DNA PRIMASE LARGE SUBUNIT"/>
    <property type="match status" value="1"/>
</dbReference>
<dbReference type="CDD" id="cd07322">
    <property type="entry name" value="PriL_PriS_Eukaryotic"/>
    <property type="match status" value="1"/>
</dbReference>
<sequence length="445" mass="51979">MLFDISNLSELNLSEILETHCNLCSMQFVNDNRVIRRSLIDGSRIHAPKTDADDMNLQMYIEPPTEDITLVEFEEMALHRLKVLKKIEELRDFKIMLSLQELSKLMPLACGLCPHEKLVEERKRDLISHFILRLAFCKTPEQTKWFIQHEIELFKYRFQLIVSMNFWKIPFVDALDLMRKRKVYLQSGYAYVSQQDLATIICTRLRLVISSAMAVSLYIGFIEEENRLIPLLNKLTSKIYLGKEYTGKENGTKQITPNMLDKLSLTSFPLCMRQIHVRLRQDHHLRHGARMQYGLFLKGIGLSLEDALAFWRAEFTKKMDSDKFDKQYAYNIRHNYGKEGKRANYSAYPCSKIILGAAPTVQDCHGCPYRHNDSRTLAVKLESFGISKENINIIITLAKLSQYDRACTRYFEFMHNMSEDSLGCLITHPNQYFELSQKQNNSQIW</sequence>
<evidence type="ECO:0000256" key="2">
    <source>
        <dbReference type="ARBA" id="ARBA00010564"/>
    </source>
</evidence>
<dbReference type="GO" id="GO:0005658">
    <property type="term" value="C:alpha DNA polymerase:primase complex"/>
    <property type="evidence" value="ECO:0007669"/>
    <property type="project" value="TreeGrafter"/>
</dbReference>
<evidence type="ECO:0000313" key="14">
    <source>
        <dbReference type="Proteomes" id="UP000038040"/>
    </source>
</evidence>
<dbReference type="InterPro" id="IPR058560">
    <property type="entry name" value="DNA_primase_C"/>
</dbReference>
<proteinExistence type="inferred from homology"/>
<dbReference type="AlphaFoldDB" id="A0A0N4U2N1"/>
<dbReference type="GO" id="GO:0046872">
    <property type="term" value="F:metal ion binding"/>
    <property type="evidence" value="ECO:0007669"/>
    <property type="project" value="UniProtKB-KW"/>
</dbReference>
<evidence type="ECO:0000256" key="1">
    <source>
        <dbReference type="ARBA" id="ARBA00001966"/>
    </source>
</evidence>
<dbReference type="GO" id="GO:0006269">
    <property type="term" value="P:DNA replication, synthesis of primer"/>
    <property type="evidence" value="ECO:0007669"/>
    <property type="project" value="UniProtKB-KW"/>
</dbReference>
<evidence type="ECO:0000256" key="7">
    <source>
        <dbReference type="ARBA" id="ARBA00022723"/>
    </source>
</evidence>
<evidence type="ECO:0000256" key="3">
    <source>
        <dbReference type="ARBA" id="ARBA00019038"/>
    </source>
</evidence>
<reference evidence="13 15" key="2">
    <citation type="submission" date="2018-11" db="EMBL/GenBank/DDBJ databases">
        <authorList>
            <consortium name="Pathogen Informatics"/>
        </authorList>
    </citation>
    <scope>NUCLEOTIDE SEQUENCE [LARGE SCALE GENOMIC DNA]</scope>
</reference>
<name>A0A0N4U2N1_DRAME</name>
<reference evidence="16" key="1">
    <citation type="submission" date="2017-02" db="UniProtKB">
        <authorList>
            <consortium name="WormBaseParasite"/>
        </authorList>
    </citation>
    <scope>IDENTIFICATION</scope>
</reference>
<feature type="binding site" evidence="11">
    <location>
        <position position="367"/>
    </location>
    <ligand>
        <name>[4Fe-4S] cluster</name>
        <dbReference type="ChEBI" id="CHEBI:49883"/>
    </ligand>
</feature>
<dbReference type="GO" id="GO:0051539">
    <property type="term" value="F:4 iron, 4 sulfur cluster binding"/>
    <property type="evidence" value="ECO:0007669"/>
    <property type="project" value="UniProtKB-KW"/>
</dbReference>
<dbReference type="InterPro" id="IPR007238">
    <property type="entry name" value="DNA_primase_lsu_euk/arc"/>
</dbReference>
<protein>
    <recommendedName>
        <fullName evidence="3">DNA primase large subunit</fullName>
    </recommendedName>
</protein>
<dbReference type="Pfam" id="PF04104">
    <property type="entry name" value="DNA_primase_lrg"/>
    <property type="match status" value="1"/>
</dbReference>
<keyword evidence="15" id="KW-1185">Reference proteome</keyword>
<keyword evidence="4 11" id="KW-0004">4Fe-4S</keyword>
<evidence type="ECO:0000256" key="8">
    <source>
        <dbReference type="ARBA" id="ARBA00023004"/>
    </source>
</evidence>
<dbReference type="STRING" id="318479.A0A0N4U2N1"/>
<feature type="binding site" evidence="11">
    <location>
        <position position="350"/>
    </location>
    <ligand>
        <name>[4Fe-4S] cluster</name>
        <dbReference type="ChEBI" id="CHEBI:49883"/>
    </ligand>
</feature>
<evidence type="ECO:0000256" key="4">
    <source>
        <dbReference type="ARBA" id="ARBA00022485"/>
    </source>
</evidence>
<feature type="domain" description="DNA primase large subunit C-terminal" evidence="12">
    <location>
        <begin position="261"/>
        <end position="433"/>
    </location>
</feature>
<dbReference type="PANTHER" id="PTHR10537:SF3">
    <property type="entry name" value="DNA PRIMASE LARGE SUBUNIT"/>
    <property type="match status" value="1"/>
</dbReference>
<evidence type="ECO:0000256" key="5">
    <source>
        <dbReference type="ARBA" id="ARBA00022515"/>
    </source>
</evidence>
<organism evidence="14 16">
    <name type="scientific">Dracunculus medinensis</name>
    <name type="common">Guinea worm</name>
    <dbReference type="NCBI Taxonomy" id="318479"/>
    <lineage>
        <taxon>Eukaryota</taxon>
        <taxon>Metazoa</taxon>
        <taxon>Ecdysozoa</taxon>
        <taxon>Nematoda</taxon>
        <taxon>Chromadorea</taxon>
        <taxon>Rhabditida</taxon>
        <taxon>Spirurina</taxon>
        <taxon>Dracunculoidea</taxon>
        <taxon>Dracunculidae</taxon>
        <taxon>Dracunculus</taxon>
    </lineage>
</organism>
<evidence type="ECO:0000313" key="15">
    <source>
        <dbReference type="Proteomes" id="UP000274756"/>
    </source>
</evidence>
<dbReference type="Pfam" id="PF26466">
    <property type="entry name" value="DNA_primase_lrg_N"/>
    <property type="match status" value="2"/>
</dbReference>
<dbReference type="GO" id="GO:0003677">
    <property type="term" value="F:DNA binding"/>
    <property type="evidence" value="ECO:0007669"/>
    <property type="project" value="UniProtKB-KW"/>
</dbReference>
<keyword evidence="10" id="KW-0238">DNA-binding</keyword>